<evidence type="ECO:0000313" key="2">
    <source>
        <dbReference type="Proteomes" id="UP001482620"/>
    </source>
</evidence>
<reference evidence="1 2" key="1">
    <citation type="submission" date="2021-06" db="EMBL/GenBank/DDBJ databases">
        <authorList>
            <person name="Palmer J.M."/>
        </authorList>
    </citation>
    <scope>NUCLEOTIDE SEQUENCE [LARGE SCALE GENOMIC DNA]</scope>
    <source>
        <strain evidence="2">if_2019</strain>
        <tissue evidence="1">Muscle</tissue>
    </source>
</reference>
<gene>
    <name evidence="1" type="ORF">ILYODFUR_024267</name>
</gene>
<keyword evidence="2" id="KW-1185">Reference proteome</keyword>
<evidence type="ECO:0000313" key="1">
    <source>
        <dbReference type="EMBL" id="MEQ2256441.1"/>
    </source>
</evidence>
<proteinExistence type="predicted"/>
<protein>
    <submittedName>
        <fullName evidence="1">Uncharacterized protein</fullName>
    </submittedName>
</protein>
<organism evidence="1 2">
    <name type="scientific">Ilyodon furcidens</name>
    <name type="common">goldbreast splitfin</name>
    <dbReference type="NCBI Taxonomy" id="33524"/>
    <lineage>
        <taxon>Eukaryota</taxon>
        <taxon>Metazoa</taxon>
        <taxon>Chordata</taxon>
        <taxon>Craniata</taxon>
        <taxon>Vertebrata</taxon>
        <taxon>Euteleostomi</taxon>
        <taxon>Actinopterygii</taxon>
        <taxon>Neopterygii</taxon>
        <taxon>Teleostei</taxon>
        <taxon>Neoteleostei</taxon>
        <taxon>Acanthomorphata</taxon>
        <taxon>Ovalentaria</taxon>
        <taxon>Atherinomorphae</taxon>
        <taxon>Cyprinodontiformes</taxon>
        <taxon>Goodeidae</taxon>
        <taxon>Ilyodon</taxon>
    </lineage>
</organism>
<sequence length="125" mass="14426">MLSVKHCSPDNCQNQTLTSDCQGKRHNPSLQRKFSDSLESRGGILYITASKACMHLLGHGNPFHEAFYALLLSKYKGHMKFCPLKKLVTSEYNYYPATMEGLRVIWLKSSQHVMLYDTEKMRHTR</sequence>
<dbReference type="EMBL" id="JAHRIQ010107128">
    <property type="protein sequence ID" value="MEQ2256441.1"/>
    <property type="molecule type" value="Genomic_DNA"/>
</dbReference>
<dbReference type="Proteomes" id="UP001482620">
    <property type="component" value="Unassembled WGS sequence"/>
</dbReference>
<name>A0ABV0VGP2_9TELE</name>
<comment type="caution">
    <text evidence="1">The sequence shown here is derived from an EMBL/GenBank/DDBJ whole genome shotgun (WGS) entry which is preliminary data.</text>
</comment>
<accession>A0ABV0VGP2</accession>